<dbReference type="GO" id="GO:0009055">
    <property type="term" value="F:electron transfer activity"/>
    <property type="evidence" value="ECO:0007669"/>
    <property type="project" value="InterPro"/>
</dbReference>
<evidence type="ECO:0000313" key="2">
    <source>
        <dbReference type="Proteomes" id="UP001197609"/>
    </source>
</evidence>
<feature type="non-terminal residue" evidence="1">
    <location>
        <position position="1"/>
    </location>
</feature>
<reference evidence="1 2" key="1">
    <citation type="journal article" date="2021" name="bioRxiv">
        <title>Unraveling nitrogen, sulfur and carbon metabolic pathways and microbial community transcriptional responses to substrate deprivation and toxicity stresses in a bioreactor mimicking anoxic brackish coastal sediment conditions.</title>
        <authorList>
            <person name="Martins P.D."/>
            <person name="Echeveste M.J."/>
            <person name="Arshad A."/>
            <person name="Kurth J."/>
            <person name="Ouboter H."/>
            <person name="Jetten M.S.M."/>
            <person name="Welte C.U."/>
        </authorList>
    </citation>
    <scope>NUCLEOTIDE SEQUENCE [LARGE SCALE GENOMIC DNA]</scope>
    <source>
        <strain evidence="1">MAG_38</strain>
    </source>
</reference>
<proteinExistence type="predicted"/>
<dbReference type="GO" id="GO:0005506">
    <property type="term" value="F:iron ion binding"/>
    <property type="evidence" value="ECO:0007669"/>
    <property type="project" value="InterPro"/>
</dbReference>
<dbReference type="SUPFAM" id="SSF47175">
    <property type="entry name" value="Cytochromes"/>
    <property type="match status" value="1"/>
</dbReference>
<dbReference type="GO" id="GO:0020037">
    <property type="term" value="F:heme binding"/>
    <property type="evidence" value="ECO:0007669"/>
    <property type="project" value="InterPro"/>
</dbReference>
<dbReference type="InterPro" id="IPR010980">
    <property type="entry name" value="Cyt_c/b562"/>
</dbReference>
<dbReference type="GO" id="GO:0022900">
    <property type="term" value="P:electron transport chain"/>
    <property type="evidence" value="ECO:0007669"/>
    <property type="project" value="InterPro"/>
</dbReference>
<dbReference type="PROSITE" id="PS51009">
    <property type="entry name" value="CYTCII"/>
    <property type="match status" value="1"/>
</dbReference>
<evidence type="ECO:0000313" key="1">
    <source>
        <dbReference type="EMBL" id="MBZ0160818.1"/>
    </source>
</evidence>
<dbReference type="Proteomes" id="UP001197609">
    <property type="component" value="Unassembled WGS sequence"/>
</dbReference>
<gene>
    <name evidence="1" type="ORF">K8G79_11900</name>
</gene>
<organism evidence="1 2">
    <name type="scientific">Candidatus Methylomirabilis tolerans</name>
    <dbReference type="NCBI Taxonomy" id="3123416"/>
    <lineage>
        <taxon>Bacteria</taxon>
        <taxon>Candidatus Methylomirabilota</taxon>
        <taxon>Candidatus Methylomirabilia</taxon>
        <taxon>Candidatus Methylomirabilales</taxon>
        <taxon>Candidatus Methylomirabilaceae</taxon>
        <taxon>Candidatus Methylomirabilis</taxon>
    </lineage>
</organism>
<protein>
    <submittedName>
        <fullName evidence="1">Cytochrome c</fullName>
    </submittedName>
</protein>
<name>A0AAJ1AJ89_9BACT</name>
<dbReference type="Gene3D" id="1.20.120.10">
    <property type="entry name" value="Cytochrome c/b562"/>
    <property type="match status" value="1"/>
</dbReference>
<dbReference type="InterPro" id="IPR002321">
    <property type="entry name" value="Cyt_c_II"/>
</dbReference>
<comment type="caution">
    <text evidence="1">The sequence shown here is derived from an EMBL/GenBank/DDBJ whole genome shotgun (WGS) entry which is preliminary data.</text>
</comment>
<dbReference type="AlphaFoldDB" id="A0AAJ1AJ89"/>
<accession>A0AAJ1AJ89</accession>
<sequence length="90" mass="9782">QIAAALAANDLNKASDIAVTNLGWSQARAQECSVFEPVKSGSDYTILATAMHKKADELADAAKSGHRDKAFQAMAELIHNCNECHKKFRH</sequence>
<dbReference type="Pfam" id="PF01322">
    <property type="entry name" value="Cytochrom_C_2"/>
    <property type="match status" value="1"/>
</dbReference>
<dbReference type="EMBL" id="JAIOIU010000154">
    <property type="protein sequence ID" value="MBZ0160818.1"/>
    <property type="molecule type" value="Genomic_DNA"/>
</dbReference>